<evidence type="ECO:0000256" key="2">
    <source>
        <dbReference type="PROSITE-ProRule" id="PRU00703"/>
    </source>
</evidence>
<sequence length="171" mass="18726">MSRKSLQSQSVNDVYLRPVKDIMSSGVVTLPAGATVHEALTLMGENRVSALPIVNHQNECVGILSTSDLVDMTRDVDDDIYHLDMVDMGAKRFLLDKLAHSMGSETVQSFMSEVVTKVHLHTTISEALRQMLRNRVHHLPVVNEADAVMGIVSTLDILGEFADAAPDSIDD</sequence>
<dbReference type="RefSeq" id="WP_145175018.1">
    <property type="nucleotide sequence ID" value="NZ_CP036525.1"/>
</dbReference>
<dbReference type="AlphaFoldDB" id="A0A517NJG2"/>
<dbReference type="InterPro" id="IPR046342">
    <property type="entry name" value="CBS_dom_sf"/>
</dbReference>
<dbReference type="KEGG" id="rlc:K227x_57060"/>
<dbReference type="PANTHER" id="PTHR43080:SF29">
    <property type="entry name" value="OS02G0818000 PROTEIN"/>
    <property type="match status" value="1"/>
</dbReference>
<organism evidence="4 5">
    <name type="scientific">Rubripirellula lacrimiformis</name>
    <dbReference type="NCBI Taxonomy" id="1930273"/>
    <lineage>
        <taxon>Bacteria</taxon>
        <taxon>Pseudomonadati</taxon>
        <taxon>Planctomycetota</taxon>
        <taxon>Planctomycetia</taxon>
        <taxon>Pirellulales</taxon>
        <taxon>Pirellulaceae</taxon>
        <taxon>Rubripirellula</taxon>
    </lineage>
</organism>
<dbReference type="SUPFAM" id="SSF54631">
    <property type="entry name" value="CBS-domain pair"/>
    <property type="match status" value="1"/>
</dbReference>
<dbReference type="InterPro" id="IPR051257">
    <property type="entry name" value="Diverse_CBS-Domain"/>
</dbReference>
<dbReference type="PANTHER" id="PTHR43080">
    <property type="entry name" value="CBS DOMAIN-CONTAINING PROTEIN CBSX3, MITOCHONDRIAL"/>
    <property type="match status" value="1"/>
</dbReference>
<protein>
    <submittedName>
        <fullName evidence="4">Inosine 5'-monophosphate dehydrogenase</fullName>
    </submittedName>
</protein>
<name>A0A517NJG2_9BACT</name>
<evidence type="ECO:0000313" key="4">
    <source>
        <dbReference type="EMBL" id="QDT07279.1"/>
    </source>
</evidence>
<reference evidence="4 5" key="1">
    <citation type="submission" date="2019-02" db="EMBL/GenBank/DDBJ databases">
        <title>Deep-cultivation of Planctomycetes and their phenomic and genomic characterization uncovers novel biology.</title>
        <authorList>
            <person name="Wiegand S."/>
            <person name="Jogler M."/>
            <person name="Boedeker C."/>
            <person name="Pinto D."/>
            <person name="Vollmers J."/>
            <person name="Rivas-Marin E."/>
            <person name="Kohn T."/>
            <person name="Peeters S.H."/>
            <person name="Heuer A."/>
            <person name="Rast P."/>
            <person name="Oberbeckmann S."/>
            <person name="Bunk B."/>
            <person name="Jeske O."/>
            <person name="Meyerdierks A."/>
            <person name="Storesund J.E."/>
            <person name="Kallscheuer N."/>
            <person name="Luecker S."/>
            <person name="Lage O.M."/>
            <person name="Pohl T."/>
            <person name="Merkel B.J."/>
            <person name="Hornburger P."/>
            <person name="Mueller R.-W."/>
            <person name="Bruemmer F."/>
            <person name="Labrenz M."/>
            <person name="Spormann A.M."/>
            <person name="Op den Camp H."/>
            <person name="Overmann J."/>
            <person name="Amann R."/>
            <person name="Jetten M.S.M."/>
            <person name="Mascher T."/>
            <person name="Medema M.H."/>
            <person name="Devos D.P."/>
            <person name="Kaster A.-K."/>
            <person name="Ovreas L."/>
            <person name="Rohde M."/>
            <person name="Galperin M.Y."/>
            <person name="Jogler C."/>
        </authorList>
    </citation>
    <scope>NUCLEOTIDE SEQUENCE [LARGE SCALE GENOMIC DNA]</scope>
    <source>
        <strain evidence="4 5">K22_7</strain>
    </source>
</reference>
<dbReference type="PROSITE" id="PS51371">
    <property type="entry name" value="CBS"/>
    <property type="match status" value="2"/>
</dbReference>
<keyword evidence="1 2" id="KW-0129">CBS domain</keyword>
<feature type="domain" description="CBS" evidence="3">
    <location>
        <begin position="23"/>
        <end position="80"/>
    </location>
</feature>
<dbReference type="Pfam" id="PF00571">
    <property type="entry name" value="CBS"/>
    <property type="match status" value="2"/>
</dbReference>
<dbReference type="Proteomes" id="UP000318538">
    <property type="component" value="Chromosome"/>
</dbReference>
<evidence type="ECO:0000259" key="3">
    <source>
        <dbReference type="PROSITE" id="PS51371"/>
    </source>
</evidence>
<proteinExistence type="predicted"/>
<accession>A0A517NJG2</accession>
<dbReference type="OrthoDB" id="275061at2"/>
<dbReference type="EMBL" id="CP036525">
    <property type="protein sequence ID" value="QDT07279.1"/>
    <property type="molecule type" value="Genomic_DNA"/>
</dbReference>
<keyword evidence="5" id="KW-1185">Reference proteome</keyword>
<feature type="domain" description="CBS" evidence="3">
    <location>
        <begin position="111"/>
        <end position="168"/>
    </location>
</feature>
<dbReference type="SMART" id="SM00116">
    <property type="entry name" value="CBS"/>
    <property type="match status" value="2"/>
</dbReference>
<gene>
    <name evidence="4" type="ORF">K227x_57060</name>
</gene>
<dbReference type="Gene3D" id="3.10.580.10">
    <property type="entry name" value="CBS-domain"/>
    <property type="match status" value="2"/>
</dbReference>
<dbReference type="InterPro" id="IPR000644">
    <property type="entry name" value="CBS_dom"/>
</dbReference>
<evidence type="ECO:0000313" key="5">
    <source>
        <dbReference type="Proteomes" id="UP000318538"/>
    </source>
</evidence>
<evidence type="ECO:0000256" key="1">
    <source>
        <dbReference type="ARBA" id="ARBA00023122"/>
    </source>
</evidence>